<evidence type="ECO:0000313" key="3">
    <source>
        <dbReference type="Proteomes" id="UP000054564"/>
    </source>
</evidence>
<protein>
    <submittedName>
        <fullName evidence="2">Uncharacterized protein</fullName>
    </submittedName>
</protein>
<dbReference type="Proteomes" id="UP000054564">
    <property type="component" value="Unassembled WGS sequence"/>
</dbReference>
<keyword evidence="3" id="KW-1185">Reference proteome</keyword>
<dbReference type="AlphaFoldDB" id="A0A0L0UU63"/>
<evidence type="ECO:0000256" key="1">
    <source>
        <dbReference type="SAM" id="MobiDB-lite"/>
    </source>
</evidence>
<organism evidence="2 3">
    <name type="scientific">Puccinia striiformis f. sp. tritici PST-78</name>
    <dbReference type="NCBI Taxonomy" id="1165861"/>
    <lineage>
        <taxon>Eukaryota</taxon>
        <taxon>Fungi</taxon>
        <taxon>Dikarya</taxon>
        <taxon>Basidiomycota</taxon>
        <taxon>Pucciniomycotina</taxon>
        <taxon>Pucciniomycetes</taxon>
        <taxon>Pucciniales</taxon>
        <taxon>Pucciniaceae</taxon>
        <taxon>Puccinia</taxon>
    </lineage>
</organism>
<feature type="region of interest" description="Disordered" evidence="1">
    <location>
        <begin position="34"/>
        <end position="72"/>
    </location>
</feature>
<proteinExistence type="predicted"/>
<evidence type="ECO:0000313" key="2">
    <source>
        <dbReference type="EMBL" id="KNE90304.1"/>
    </source>
</evidence>
<accession>A0A0L0UU63</accession>
<sequence length="114" mass="11965">MAHRPFKGGLVVILKSGGPTSTPAGHFHVEIAEDPRGFHGGAPCKGGRTTRVGLATRTPRGHHPWSPHGILGGVRVDAAGRGLKMTGRATRQKCCRGAESNLGFQGRHNTEGRG</sequence>
<name>A0A0L0UU63_9BASI</name>
<comment type="caution">
    <text evidence="2">The sequence shown here is derived from an EMBL/GenBank/DDBJ whole genome shotgun (WGS) entry which is preliminary data.</text>
</comment>
<reference evidence="3" key="1">
    <citation type="submission" date="2014-03" db="EMBL/GenBank/DDBJ databases">
        <title>The Genome Sequence of Puccinia striiformis f. sp. tritici PST-78.</title>
        <authorList>
            <consortium name="The Broad Institute Genome Sequencing Platform"/>
            <person name="Cuomo C."/>
            <person name="Hulbert S."/>
            <person name="Chen X."/>
            <person name="Walker B."/>
            <person name="Young S.K."/>
            <person name="Zeng Q."/>
            <person name="Gargeya S."/>
            <person name="Fitzgerald M."/>
            <person name="Haas B."/>
            <person name="Abouelleil A."/>
            <person name="Alvarado L."/>
            <person name="Arachchi H.M."/>
            <person name="Berlin A.M."/>
            <person name="Chapman S.B."/>
            <person name="Goldberg J."/>
            <person name="Griggs A."/>
            <person name="Gujja S."/>
            <person name="Hansen M."/>
            <person name="Howarth C."/>
            <person name="Imamovic A."/>
            <person name="Larimer J."/>
            <person name="McCowan C."/>
            <person name="Montmayeur A."/>
            <person name="Murphy C."/>
            <person name="Neiman D."/>
            <person name="Pearson M."/>
            <person name="Priest M."/>
            <person name="Roberts A."/>
            <person name="Saif S."/>
            <person name="Shea T."/>
            <person name="Sisk P."/>
            <person name="Sykes S."/>
            <person name="Wortman J."/>
            <person name="Nusbaum C."/>
            <person name="Birren B."/>
        </authorList>
    </citation>
    <scope>NUCLEOTIDE SEQUENCE [LARGE SCALE GENOMIC DNA]</scope>
    <source>
        <strain evidence="3">race PST-78</strain>
    </source>
</reference>
<gene>
    <name evidence="2" type="ORF">PSTG_16259</name>
</gene>
<dbReference type="EMBL" id="AJIL01000265">
    <property type="protein sequence ID" value="KNE90304.1"/>
    <property type="molecule type" value="Genomic_DNA"/>
</dbReference>